<dbReference type="PANTHER" id="PTHR11122">
    <property type="entry name" value="APOSPORY-ASSOCIATED PROTEIN C-RELATED"/>
    <property type="match status" value="1"/>
</dbReference>
<dbReference type="InterPro" id="IPR014718">
    <property type="entry name" value="GH-type_carb-bd"/>
</dbReference>
<dbReference type="InterPro" id="IPR008183">
    <property type="entry name" value="Aldose_1/G6P_1-epimerase"/>
</dbReference>
<keyword evidence="6 7" id="KW-0413">Isomerase</keyword>
<feature type="active site" evidence="8">
    <location>
        <position position="273"/>
    </location>
</feature>
<dbReference type="PIRSF" id="PIRSF016020">
    <property type="entry name" value="PHexose_mutarotase"/>
    <property type="match status" value="1"/>
</dbReference>
<accession>A0A2W7NJH4</accession>
<dbReference type="OrthoDB" id="9795355at2"/>
<name>A0A2W7NJH4_9BACT</name>
<organism evidence="9 10">
    <name type="scientific">Breznakibacter xylanolyticus</name>
    <dbReference type="NCBI Taxonomy" id="990"/>
    <lineage>
        <taxon>Bacteria</taxon>
        <taxon>Pseudomonadati</taxon>
        <taxon>Bacteroidota</taxon>
        <taxon>Bacteroidia</taxon>
        <taxon>Marinilabiliales</taxon>
        <taxon>Marinilabiliaceae</taxon>
        <taxon>Breznakibacter</taxon>
    </lineage>
</organism>
<reference evidence="9 10" key="1">
    <citation type="submission" date="2018-06" db="EMBL/GenBank/DDBJ databases">
        <title>Genomic Encyclopedia of Archaeal and Bacterial Type Strains, Phase II (KMG-II): from individual species to whole genera.</title>
        <authorList>
            <person name="Goeker M."/>
        </authorList>
    </citation>
    <scope>NUCLEOTIDE SEQUENCE [LARGE SCALE GENOMIC DNA]</scope>
    <source>
        <strain evidence="9 10">DSM 6779</strain>
    </source>
</reference>
<dbReference type="Pfam" id="PF01263">
    <property type="entry name" value="Aldose_epim"/>
    <property type="match status" value="1"/>
</dbReference>
<evidence type="ECO:0000256" key="1">
    <source>
        <dbReference type="ARBA" id="ARBA00001096"/>
    </source>
</evidence>
<evidence type="ECO:0000256" key="3">
    <source>
        <dbReference type="ARBA" id="ARBA00005866"/>
    </source>
</evidence>
<evidence type="ECO:0000256" key="4">
    <source>
        <dbReference type="ARBA" id="ARBA00011245"/>
    </source>
</evidence>
<dbReference type="InterPro" id="IPR025532">
    <property type="entry name" value="G6P_1-epimerase"/>
</dbReference>
<dbReference type="GO" id="GO:0005975">
    <property type="term" value="P:carbohydrate metabolic process"/>
    <property type="evidence" value="ECO:0007669"/>
    <property type="project" value="InterPro"/>
</dbReference>
<dbReference type="RefSeq" id="WP_111443767.1">
    <property type="nucleotide sequence ID" value="NZ_QKZK01000001.1"/>
</dbReference>
<evidence type="ECO:0000256" key="2">
    <source>
        <dbReference type="ARBA" id="ARBA00001913"/>
    </source>
</evidence>
<dbReference type="GO" id="GO:0047938">
    <property type="term" value="F:glucose-6-phosphate 1-epimerase activity"/>
    <property type="evidence" value="ECO:0007669"/>
    <property type="project" value="UniProtKB-UniRule"/>
</dbReference>
<dbReference type="Gene3D" id="2.70.98.10">
    <property type="match status" value="1"/>
</dbReference>
<dbReference type="Proteomes" id="UP000249239">
    <property type="component" value="Unassembled WGS sequence"/>
</dbReference>
<comment type="subunit">
    <text evidence="4">Monomer.</text>
</comment>
<keyword evidence="5" id="KW-0106">Calcium</keyword>
<protein>
    <recommendedName>
        <fullName evidence="7">Putative glucose-6-phosphate 1-epimerase</fullName>
        <ecNumber evidence="7">5.1.3.15</ecNumber>
    </recommendedName>
</protein>
<evidence type="ECO:0000313" key="10">
    <source>
        <dbReference type="Proteomes" id="UP000249239"/>
    </source>
</evidence>
<feature type="active site" evidence="8">
    <location>
        <position position="169"/>
    </location>
</feature>
<dbReference type="EMBL" id="QKZK01000001">
    <property type="protein sequence ID" value="PZX20585.1"/>
    <property type="molecule type" value="Genomic_DNA"/>
</dbReference>
<evidence type="ECO:0000256" key="6">
    <source>
        <dbReference type="ARBA" id="ARBA00023235"/>
    </source>
</evidence>
<evidence type="ECO:0000256" key="8">
    <source>
        <dbReference type="PIRSR" id="PIRSR016020-1"/>
    </source>
</evidence>
<dbReference type="AlphaFoldDB" id="A0A2W7NJH4"/>
<keyword evidence="10" id="KW-1185">Reference proteome</keyword>
<dbReference type="GO" id="GO:0030246">
    <property type="term" value="F:carbohydrate binding"/>
    <property type="evidence" value="ECO:0007669"/>
    <property type="project" value="UniProtKB-UniRule"/>
</dbReference>
<comment type="catalytic activity">
    <reaction evidence="1">
        <text>alpha-D-glucose 6-phosphate = beta-D-glucose 6-phosphate</text>
        <dbReference type="Rhea" id="RHEA:16249"/>
        <dbReference type="ChEBI" id="CHEBI:58225"/>
        <dbReference type="ChEBI" id="CHEBI:58247"/>
        <dbReference type="EC" id="5.1.3.15"/>
    </reaction>
</comment>
<sequence length="299" mass="32865">MTVKELNSKYAIEGCLSFVESKGGMAIAMLSNDHSFAQVSLYGAHVLTFEPAEQDDVLMMSNKSYFEKGKPMRGGIPLCFPWFGPHATDKALPPHGFARLMDWNVKATAQQPDGATCLVLSLTDNEQTRAMWPHAFECELTIVAGKTLEMNWVVKNTGSEAFDIASAMHTYFATNDVTQINIKGLEGVTYLDATQQLAPVTEGTAPVVIDREVNRCYMDTTATCEITDPSMDRTIRVAKTGSQSTVVWNPWKEVAKTIADLEDNEYQGFVCLETANVHRNKVTVPPGAEHAMSLSISTL</sequence>
<proteinExistence type="inferred from homology"/>
<comment type="cofactor">
    <cofactor evidence="2">
        <name>Ca(2+)</name>
        <dbReference type="ChEBI" id="CHEBI:29108"/>
    </cofactor>
</comment>
<dbReference type="CDD" id="cd09020">
    <property type="entry name" value="D-hex-6-P-epi_like"/>
    <property type="match status" value="1"/>
</dbReference>
<comment type="caution">
    <text evidence="9">The sequence shown here is derived from an EMBL/GenBank/DDBJ whole genome shotgun (WGS) entry which is preliminary data.</text>
</comment>
<evidence type="ECO:0000313" key="9">
    <source>
        <dbReference type="EMBL" id="PZX20585.1"/>
    </source>
</evidence>
<gene>
    <name evidence="9" type="ORF">LX69_00005</name>
</gene>
<evidence type="ECO:0000256" key="7">
    <source>
        <dbReference type="PIRNR" id="PIRNR016020"/>
    </source>
</evidence>
<evidence type="ECO:0000256" key="5">
    <source>
        <dbReference type="ARBA" id="ARBA00022837"/>
    </source>
</evidence>
<dbReference type="SUPFAM" id="SSF74650">
    <property type="entry name" value="Galactose mutarotase-like"/>
    <property type="match status" value="1"/>
</dbReference>
<comment type="similarity">
    <text evidence="3 7">Belongs to the glucose-6-phosphate 1-epimerase family.</text>
</comment>
<dbReference type="InterPro" id="IPR011013">
    <property type="entry name" value="Gal_mutarotase_sf_dom"/>
</dbReference>
<dbReference type="PANTHER" id="PTHR11122:SF13">
    <property type="entry name" value="GLUCOSE-6-PHOSPHATE 1-EPIMERASE"/>
    <property type="match status" value="1"/>
</dbReference>
<dbReference type="EC" id="5.1.3.15" evidence="7"/>